<evidence type="ECO:0000313" key="2">
    <source>
        <dbReference type="Proteomes" id="UP001162060"/>
    </source>
</evidence>
<protein>
    <submittedName>
        <fullName evidence="1">Uncharacterized protein</fullName>
    </submittedName>
</protein>
<dbReference type="Proteomes" id="UP001162060">
    <property type="component" value="Unassembled WGS sequence"/>
</dbReference>
<proteinExistence type="predicted"/>
<dbReference type="EMBL" id="CAKLBY020000189">
    <property type="protein sequence ID" value="CAK7932409.1"/>
    <property type="molecule type" value="Genomic_DNA"/>
</dbReference>
<comment type="caution">
    <text evidence="1">The sequence shown here is derived from an EMBL/GenBank/DDBJ whole genome shotgun (WGS) entry which is preliminary data.</text>
</comment>
<reference evidence="1" key="1">
    <citation type="submission" date="2024-01" db="EMBL/GenBank/DDBJ databases">
        <authorList>
            <person name="Webb A."/>
        </authorList>
    </citation>
    <scope>NUCLEOTIDE SEQUENCE</scope>
    <source>
        <strain evidence="1">Pm1</strain>
    </source>
</reference>
<evidence type="ECO:0000313" key="1">
    <source>
        <dbReference type="EMBL" id="CAK7932409.1"/>
    </source>
</evidence>
<gene>
    <name evidence="1" type="ORF">PM001_LOCUS17559</name>
</gene>
<accession>A0AAV1UCT6</accession>
<organism evidence="1 2">
    <name type="scientific">Peronospora matthiolae</name>
    <dbReference type="NCBI Taxonomy" id="2874970"/>
    <lineage>
        <taxon>Eukaryota</taxon>
        <taxon>Sar</taxon>
        <taxon>Stramenopiles</taxon>
        <taxon>Oomycota</taxon>
        <taxon>Peronosporomycetes</taxon>
        <taxon>Peronosporales</taxon>
        <taxon>Peronosporaceae</taxon>
        <taxon>Peronospora</taxon>
    </lineage>
</organism>
<sequence length="154" mass="18145">MHYPKTEELMFGIWLEEEFMTPDVVFNMLPISAKTSLAGGLGNFLQWNHIVCDLAQWLRYVKAFNDRRRYEVAKTYTVFFSIYTDYDPQDLVIDQLMLHSEKSDQMNFLEYLRLVEGMDSFVSSLQKRLLVFHTLKYKNALRQEGKSGLDPEVV</sequence>
<dbReference type="AlphaFoldDB" id="A0AAV1UCT6"/>
<name>A0AAV1UCT6_9STRA</name>